<reference evidence="2 3" key="1">
    <citation type="journal article" date="2010" name="Stand. Genomic Sci.">
        <title>Complete genome sequence of Arcobacter nitrofigilis type strain (CI).</title>
        <authorList>
            <person name="Pati A."/>
            <person name="Gronow S."/>
            <person name="Lapidus A."/>
            <person name="Copeland A."/>
            <person name="Glavina Del Rio T."/>
            <person name="Nolan M."/>
            <person name="Lucas S."/>
            <person name="Tice H."/>
            <person name="Cheng J.F."/>
            <person name="Han C."/>
            <person name="Chertkov O."/>
            <person name="Bruce D."/>
            <person name="Tapia R."/>
            <person name="Goodwin L."/>
            <person name="Pitluck S."/>
            <person name="Liolios K."/>
            <person name="Ivanova N."/>
            <person name="Mavromatis K."/>
            <person name="Chen A."/>
            <person name="Palaniappan K."/>
            <person name="Land M."/>
            <person name="Hauser L."/>
            <person name="Chang Y.J."/>
            <person name="Jeffries C.D."/>
            <person name="Detter J.C."/>
            <person name="Rohde M."/>
            <person name="Goker M."/>
            <person name="Bristow J."/>
            <person name="Eisen J.A."/>
            <person name="Markowitz V."/>
            <person name="Hugenholtz P."/>
            <person name="Klenk H.P."/>
            <person name="Kyrpides N.C."/>
        </authorList>
    </citation>
    <scope>NUCLEOTIDE SEQUENCE [LARGE SCALE GENOMIC DNA]</scope>
    <source>
        <strain evidence="3">ATCC 33309 / DSM 7299 / CCUG 15893 / LMG 7604 / NCTC 12251 / CI</strain>
    </source>
</reference>
<organism evidence="2 3">
    <name type="scientific">Arcobacter nitrofigilis (strain ATCC 33309 / DSM 7299 / CCUG 15893 / LMG 7604 / NCTC 12251 / CI)</name>
    <name type="common">Campylobacter nitrofigilis</name>
    <dbReference type="NCBI Taxonomy" id="572480"/>
    <lineage>
        <taxon>Bacteria</taxon>
        <taxon>Pseudomonadati</taxon>
        <taxon>Campylobacterota</taxon>
        <taxon>Epsilonproteobacteria</taxon>
        <taxon>Campylobacterales</taxon>
        <taxon>Arcobacteraceae</taxon>
        <taxon>Arcobacter</taxon>
    </lineage>
</organism>
<dbReference type="InterPro" id="IPR011576">
    <property type="entry name" value="Pyridox_Oxase_N"/>
</dbReference>
<evidence type="ECO:0000313" key="3">
    <source>
        <dbReference type="Proteomes" id="UP000000939"/>
    </source>
</evidence>
<dbReference type="eggNOG" id="COG0748">
    <property type="taxonomic scope" value="Bacteria"/>
</dbReference>
<dbReference type="EMBL" id="CP001999">
    <property type="protein sequence ID" value="ADG92982.1"/>
    <property type="molecule type" value="Genomic_DNA"/>
</dbReference>
<dbReference type="InterPro" id="IPR012349">
    <property type="entry name" value="Split_barrel_FMN-bd"/>
</dbReference>
<evidence type="ECO:0000313" key="2">
    <source>
        <dbReference type="EMBL" id="ADG92982.1"/>
    </source>
</evidence>
<dbReference type="InterPro" id="IPR014419">
    <property type="entry name" value="HutZ"/>
</dbReference>
<dbReference type="STRING" id="572480.Arnit_1324"/>
<dbReference type="KEGG" id="ant:Arnit_1324"/>
<dbReference type="PIRSF" id="PIRSF004633">
    <property type="entry name" value="UCP_PLP_oxd"/>
    <property type="match status" value="1"/>
</dbReference>
<gene>
    <name evidence="2" type="ordered locus">Arnit_1324</name>
</gene>
<dbReference type="Gene3D" id="2.30.110.10">
    <property type="entry name" value="Electron Transport, Fmn-binding Protein, Chain A"/>
    <property type="match status" value="1"/>
</dbReference>
<keyword evidence="3" id="KW-1185">Reference proteome</keyword>
<protein>
    <submittedName>
        <fullName evidence="2">Pyridoxamine 5'-phosphate oxidase-related, FMN-binding protein</fullName>
    </submittedName>
</protein>
<dbReference type="Proteomes" id="UP000000939">
    <property type="component" value="Chromosome"/>
</dbReference>
<dbReference type="Pfam" id="PF01243">
    <property type="entry name" value="PNPOx_N"/>
    <property type="match status" value="1"/>
</dbReference>
<proteinExistence type="predicted"/>
<dbReference type="SUPFAM" id="SSF50475">
    <property type="entry name" value="FMN-binding split barrel"/>
    <property type="match status" value="1"/>
</dbReference>
<dbReference type="RefSeq" id="WP_013135127.1">
    <property type="nucleotide sequence ID" value="NC_014166.1"/>
</dbReference>
<name>D5V4S7_ARCNC</name>
<feature type="domain" description="Pyridoxamine 5'-phosphate oxidase N-terminal" evidence="1">
    <location>
        <begin position="11"/>
        <end position="132"/>
    </location>
</feature>
<sequence length="159" mass="18482">MNKLTNEEIIDAFKTFPKDKFSLMLSTTSKDNEPLTSYSPFVEDDNKFYVVMSSSLPHYKNIEATLKAHAFLIEDEKEASHIYARKRLYFSTSCKIVEGEKYFELFDKRYGDSLSFIRKMKDFKIVELTPKDKSLVLGFGAAYLMNENGELMEKNISHK</sequence>
<dbReference type="HOGENOM" id="CLU_093808_1_0_7"/>
<accession>D5V4S7</accession>
<dbReference type="AlphaFoldDB" id="D5V4S7"/>
<evidence type="ECO:0000259" key="1">
    <source>
        <dbReference type="Pfam" id="PF01243"/>
    </source>
</evidence>